<evidence type="ECO:0000259" key="1">
    <source>
        <dbReference type="PROSITE" id="PS51819"/>
    </source>
</evidence>
<dbReference type="Pfam" id="PF00903">
    <property type="entry name" value="Glyoxalase"/>
    <property type="match status" value="1"/>
</dbReference>
<keyword evidence="2" id="KW-0560">Oxidoreductase</keyword>
<name>A0A841R9V9_9SPIO</name>
<dbReference type="InterPro" id="IPR029068">
    <property type="entry name" value="Glyas_Bleomycin-R_OHBP_Dase"/>
</dbReference>
<sequence>MFEIQHIGIPVEDMEKTVAWYGDMGFSPHFRTVLNDGVKVAFIEVAGTMLEFYTSPLSKPDNPVIGALHFISPELEGTYSGPSGENLVFEKGALASLAYIELNSSDPVQTADDLVLHSFVKDDDFFRNGNVRLKIREVSEGLVAPGPVNHIAFDEKDLQERYAAVTSKGIPVVEGIAVLPFFENGVTYFVTENHDGLRLEYNQFL</sequence>
<feature type="domain" description="VOC" evidence="1">
    <location>
        <begin position="96"/>
        <end position="204"/>
    </location>
</feature>
<accession>A0A841R9V9</accession>
<proteinExistence type="predicted"/>
<comment type="caution">
    <text evidence="2">The sequence shown here is derived from an EMBL/GenBank/DDBJ whole genome shotgun (WGS) entry which is preliminary data.</text>
</comment>
<dbReference type="SUPFAM" id="SSF54593">
    <property type="entry name" value="Glyoxalase/Bleomycin resistance protein/Dihydroxybiphenyl dioxygenase"/>
    <property type="match status" value="1"/>
</dbReference>
<evidence type="ECO:0000313" key="2">
    <source>
        <dbReference type="EMBL" id="MBB6480685.1"/>
    </source>
</evidence>
<keyword evidence="2" id="KW-0456">Lyase</keyword>
<dbReference type="Proteomes" id="UP000587760">
    <property type="component" value="Unassembled WGS sequence"/>
</dbReference>
<dbReference type="Gene3D" id="3.10.180.10">
    <property type="entry name" value="2,3-Dihydroxybiphenyl 1,2-Dioxygenase, domain 1"/>
    <property type="match status" value="1"/>
</dbReference>
<keyword evidence="3" id="KW-1185">Reference proteome</keyword>
<dbReference type="GO" id="GO:0016829">
    <property type="term" value="F:lyase activity"/>
    <property type="evidence" value="ECO:0007669"/>
    <property type="project" value="UniProtKB-KW"/>
</dbReference>
<dbReference type="RefSeq" id="WP_184746954.1">
    <property type="nucleotide sequence ID" value="NZ_JACHGJ010000004.1"/>
</dbReference>
<dbReference type="InterPro" id="IPR037523">
    <property type="entry name" value="VOC_core"/>
</dbReference>
<organism evidence="2 3">
    <name type="scientific">Spirochaeta isovalerica</name>
    <dbReference type="NCBI Taxonomy" id="150"/>
    <lineage>
        <taxon>Bacteria</taxon>
        <taxon>Pseudomonadati</taxon>
        <taxon>Spirochaetota</taxon>
        <taxon>Spirochaetia</taxon>
        <taxon>Spirochaetales</taxon>
        <taxon>Spirochaetaceae</taxon>
        <taxon>Spirochaeta</taxon>
    </lineage>
</organism>
<dbReference type="EMBL" id="JACHGJ010000004">
    <property type="protein sequence ID" value="MBB6480685.1"/>
    <property type="molecule type" value="Genomic_DNA"/>
</dbReference>
<dbReference type="InterPro" id="IPR004360">
    <property type="entry name" value="Glyas_Fos-R_dOase_dom"/>
</dbReference>
<keyword evidence="2" id="KW-0223">Dioxygenase</keyword>
<evidence type="ECO:0000313" key="3">
    <source>
        <dbReference type="Proteomes" id="UP000587760"/>
    </source>
</evidence>
<gene>
    <name evidence="2" type="ORF">HNR50_002358</name>
</gene>
<reference evidence="2 3" key="1">
    <citation type="submission" date="2020-08" db="EMBL/GenBank/DDBJ databases">
        <title>Genomic Encyclopedia of Type Strains, Phase IV (KMG-IV): sequencing the most valuable type-strain genomes for metagenomic binning, comparative biology and taxonomic classification.</title>
        <authorList>
            <person name="Goeker M."/>
        </authorList>
    </citation>
    <scope>NUCLEOTIDE SEQUENCE [LARGE SCALE GENOMIC DNA]</scope>
    <source>
        <strain evidence="2 3">DSM 2461</strain>
    </source>
</reference>
<dbReference type="GO" id="GO:0051213">
    <property type="term" value="F:dioxygenase activity"/>
    <property type="evidence" value="ECO:0007669"/>
    <property type="project" value="UniProtKB-KW"/>
</dbReference>
<dbReference type="PROSITE" id="PS51819">
    <property type="entry name" value="VOC"/>
    <property type="match status" value="1"/>
</dbReference>
<protein>
    <submittedName>
        <fullName evidence="2">Catechol 2,3-dioxygenase-like lactoylglutathione lyase family enzyme</fullName>
    </submittedName>
</protein>
<dbReference type="AlphaFoldDB" id="A0A841R9V9"/>